<dbReference type="SUPFAM" id="SSF46955">
    <property type="entry name" value="Putative DNA-binding domain"/>
    <property type="match status" value="1"/>
</dbReference>
<dbReference type="GO" id="GO:0003677">
    <property type="term" value="F:DNA binding"/>
    <property type="evidence" value="ECO:0007669"/>
    <property type="project" value="UniProtKB-KW"/>
</dbReference>
<proteinExistence type="predicted"/>
<dbReference type="RefSeq" id="WP_306971290.1">
    <property type="nucleotide sequence ID" value="NZ_JABTYH010000010.1"/>
</dbReference>
<evidence type="ECO:0000313" key="3">
    <source>
        <dbReference type="EMBL" id="MDR7166107.1"/>
    </source>
</evidence>
<evidence type="ECO:0000256" key="1">
    <source>
        <dbReference type="ARBA" id="ARBA00023125"/>
    </source>
</evidence>
<feature type="domain" description="HTH merR-type" evidence="2">
    <location>
        <begin position="1"/>
        <end position="69"/>
    </location>
</feature>
<dbReference type="Gene3D" id="1.10.1660.10">
    <property type="match status" value="1"/>
</dbReference>
<dbReference type="GO" id="GO:0003700">
    <property type="term" value="F:DNA-binding transcription factor activity"/>
    <property type="evidence" value="ECO:0007669"/>
    <property type="project" value="InterPro"/>
</dbReference>
<organism evidence="3 4">
    <name type="scientific">Pseudarthrobacter oxydans</name>
    <name type="common">Arthrobacter oxydans</name>
    <dbReference type="NCBI Taxonomy" id="1671"/>
    <lineage>
        <taxon>Bacteria</taxon>
        <taxon>Bacillati</taxon>
        <taxon>Actinomycetota</taxon>
        <taxon>Actinomycetes</taxon>
        <taxon>Micrococcales</taxon>
        <taxon>Micrococcaceae</taxon>
        <taxon>Pseudarthrobacter</taxon>
    </lineage>
</organism>
<name>A0AAW8NFI0_PSEOX</name>
<dbReference type="EMBL" id="JAVDWN010000027">
    <property type="protein sequence ID" value="MDR7166107.1"/>
    <property type="molecule type" value="Genomic_DNA"/>
</dbReference>
<dbReference type="PROSITE" id="PS50937">
    <property type="entry name" value="HTH_MERR_2"/>
    <property type="match status" value="1"/>
</dbReference>
<dbReference type="Pfam" id="PF13411">
    <property type="entry name" value="MerR_1"/>
    <property type="match status" value="1"/>
</dbReference>
<dbReference type="Proteomes" id="UP001262032">
    <property type="component" value="Unassembled WGS sequence"/>
</dbReference>
<dbReference type="AlphaFoldDB" id="A0AAW8NFI0"/>
<dbReference type="InterPro" id="IPR000551">
    <property type="entry name" value="MerR-type_HTH_dom"/>
</dbReference>
<accession>A0AAW8NFI0</accession>
<evidence type="ECO:0000259" key="2">
    <source>
        <dbReference type="PROSITE" id="PS50937"/>
    </source>
</evidence>
<dbReference type="InterPro" id="IPR009061">
    <property type="entry name" value="DNA-bd_dom_put_sf"/>
</dbReference>
<comment type="caution">
    <text evidence="3">The sequence shown here is derived from an EMBL/GenBank/DDBJ whole genome shotgun (WGS) entry which is preliminary data.</text>
</comment>
<dbReference type="PANTHER" id="PTHR30204:SF93">
    <property type="entry name" value="HTH MERR-TYPE DOMAIN-CONTAINING PROTEIN"/>
    <property type="match status" value="1"/>
</dbReference>
<gene>
    <name evidence="3" type="ORF">J2X12_004161</name>
</gene>
<keyword evidence="1 3" id="KW-0238">DNA-binding</keyword>
<dbReference type="SMART" id="SM00422">
    <property type="entry name" value="HTH_MERR"/>
    <property type="match status" value="1"/>
</dbReference>
<reference evidence="3" key="1">
    <citation type="submission" date="2023-07" db="EMBL/GenBank/DDBJ databases">
        <title>Sorghum-associated microbial communities from plants grown in Nebraska, USA.</title>
        <authorList>
            <person name="Schachtman D."/>
        </authorList>
    </citation>
    <scope>NUCLEOTIDE SEQUENCE</scope>
    <source>
        <strain evidence="3">BE261</strain>
    </source>
</reference>
<dbReference type="PANTHER" id="PTHR30204">
    <property type="entry name" value="REDOX-CYCLING DRUG-SENSING TRANSCRIPTIONAL ACTIVATOR SOXR"/>
    <property type="match status" value="1"/>
</dbReference>
<protein>
    <submittedName>
        <fullName evidence="3">DNA-binding transcriptional MerR regulator</fullName>
    </submittedName>
</protein>
<evidence type="ECO:0000313" key="4">
    <source>
        <dbReference type="Proteomes" id="UP001262032"/>
    </source>
</evidence>
<dbReference type="InterPro" id="IPR047057">
    <property type="entry name" value="MerR_fam"/>
</dbReference>
<sequence>MHIGQLAERTALSLRTIRHYDSVGLLHPSARTEGGFRVYSEEDYERLLLIRQARSLGFGLDEIAEMLDVLTSRGSRSPQAARDELESMLREATARREALASDLGRADQFIAVISDRMAG</sequence>
<dbReference type="PRINTS" id="PR00040">
    <property type="entry name" value="HTHMERR"/>
</dbReference>